<dbReference type="Pfam" id="PF00612">
    <property type="entry name" value="IQ"/>
    <property type="match status" value="6"/>
</dbReference>
<keyword evidence="3" id="KW-0677">Repeat</keyword>
<dbReference type="GO" id="GO:0005737">
    <property type="term" value="C:cytoplasm"/>
    <property type="evidence" value="ECO:0007669"/>
    <property type="project" value="UniProtKB-SubCell"/>
</dbReference>
<comment type="subcellular location">
    <subcellularLocation>
        <location evidence="1">Cytoplasm</location>
    </subcellularLocation>
</comment>
<dbReference type="GO" id="GO:0000278">
    <property type="term" value="P:mitotic cell cycle"/>
    <property type="evidence" value="ECO:0007669"/>
    <property type="project" value="TreeGrafter"/>
</dbReference>
<dbReference type="PROSITE" id="PS50020">
    <property type="entry name" value="WW_DOMAIN_2"/>
    <property type="match status" value="2"/>
</dbReference>
<feature type="domain" description="WW" evidence="6">
    <location>
        <begin position="692"/>
        <end position="720"/>
    </location>
</feature>
<dbReference type="Pfam" id="PF00397">
    <property type="entry name" value="WW"/>
    <property type="match status" value="1"/>
</dbReference>
<feature type="compositionally biased region" description="Polar residues" evidence="5">
    <location>
        <begin position="102"/>
        <end position="119"/>
    </location>
</feature>
<gene>
    <name evidence="7" type="ORF">H310_00638</name>
</gene>
<dbReference type="Pfam" id="PF22586">
    <property type="entry name" value="ANCHR-like_BBOX"/>
    <property type="match status" value="1"/>
</dbReference>
<dbReference type="InterPro" id="IPR051185">
    <property type="entry name" value="ASPM"/>
</dbReference>
<evidence type="ECO:0000256" key="2">
    <source>
        <dbReference type="ARBA" id="ARBA00022490"/>
    </source>
</evidence>
<dbReference type="AlphaFoldDB" id="A0A024UX93"/>
<organism evidence="7">
    <name type="scientific">Aphanomyces invadans</name>
    <dbReference type="NCBI Taxonomy" id="157072"/>
    <lineage>
        <taxon>Eukaryota</taxon>
        <taxon>Sar</taxon>
        <taxon>Stramenopiles</taxon>
        <taxon>Oomycota</taxon>
        <taxon>Saprolegniomycetes</taxon>
        <taxon>Saprolegniales</taxon>
        <taxon>Verrucalvaceae</taxon>
        <taxon>Aphanomyces</taxon>
    </lineage>
</organism>
<dbReference type="SMART" id="SM00456">
    <property type="entry name" value="WW"/>
    <property type="match status" value="2"/>
</dbReference>
<evidence type="ECO:0000256" key="3">
    <source>
        <dbReference type="ARBA" id="ARBA00022737"/>
    </source>
</evidence>
<dbReference type="SUPFAM" id="SSF51045">
    <property type="entry name" value="WW domain"/>
    <property type="match status" value="1"/>
</dbReference>
<evidence type="ECO:0000259" key="6">
    <source>
        <dbReference type="PROSITE" id="PS50020"/>
    </source>
</evidence>
<dbReference type="GO" id="GO:0051295">
    <property type="term" value="P:establishment of meiotic spindle localization"/>
    <property type="evidence" value="ECO:0007669"/>
    <property type="project" value="TreeGrafter"/>
</dbReference>
<dbReference type="OrthoDB" id="70912at2759"/>
<dbReference type="CDD" id="cd00201">
    <property type="entry name" value="WW"/>
    <property type="match status" value="1"/>
</dbReference>
<dbReference type="PROSITE" id="PS50096">
    <property type="entry name" value="IQ"/>
    <property type="match status" value="8"/>
</dbReference>
<dbReference type="GeneID" id="20077688"/>
<dbReference type="EMBL" id="KI913952">
    <property type="protein sequence ID" value="ETW10298.1"/>
    <property type="molecule type" value="Genomic_DNA"/>
</dbReference>
<dbReference type="SMART" id="SM00015">
    <property type="entry name" value="IQ"/>
    <property type="match status" value="8"/>
</dbReference>
<keyword evidence="2" id="KW-0963">Cytoplasm</keyword>
<dbReference type="Gene3D" id="2.20.70.10">
    <property type="match status" value="2"/>
</dbReference>
<dbReference type="GO" id="GO:0007051">
    <property type="term" value="P:spindle organization"/>
    <property type="evidence" value="ECO:0007669"/>
    <property type="project" value="TreeGrafter"/>
</dbReference>
<dbReference type="eggNOG" id="ENOG502QURE">
    <property type="taxonomic scope" value="Eukaryota"/>
</dbReference>
<evidence type="ECO:0000313" key="7">
    <source>
        <dbReference type="EMBL" id="ETW10298.1"/>
    </source>
</evidence>
<feature type="region of interest" description="Disordered" evidence="5">
    <location>
        <begin position="97"/>
        <end position="149"/>
    </location>
</feature>
<accession>A0A024UX93</accession>
<dbReference type="PANTHER" id="PTHR22706:SF1">
    <property type="entry name" value="ASSEMBLY FACTOR FOR SPINDLE MICROTUBULES"/>
    <property type="match status" value="1"/>
</dbReference>
<dbReference type="VEuPathDB" id="FungiDB:H310_00638"/>
<dbReference type="STRING" id="157072.A0A024UX93"/>
<dbReference type="GO" id="GO:0000922">
    <property type="term" value="C:spindle pole"/>
    <property type="evidence" value="ECO:0007669"/>
    <property type="project" value="TreeGrafter"/>
</dbReference>
<name>A0A024UX93_9STRA</name>
<dbReference type="InterPro" id="IPR036020">
    <property type="entry name" value="WW_dom_sf"/>
</dbReference>
<dbReference type="GO" id="GO:0005516">
    <property type="term" value="F:calmodulin binding"/>
    <property type="evidence" value="ECO:0007669"/>
    <property type="project" value="UniProtKB-KW"/>
</dbReference>
<evidence type="ECO:0000256" key="1">
    <source>
        <dbReference type="ARBA" id="ARBA00004496"/>
    </source>
</evidence>
<reference evidence="7" key="1">
    <citation type="submission" date="2013-12" db="EMBL/GenBank/DDBJ databases">
        <title>The Genome Sequence of Aphanomyces invadans NJM9701.</title>
        <authorList>
            <consortium name="The Broad Institute Genomics Platform"/>
            <person name="Russ C."/>
            <person name="Tyler B."/>
            <person name="van West P."/>
            <person name="Dieguez-Uribeondo J."/>
            <person name="Young S.K."/>
            <person name="Zeng Q."/>
            <person name="Gargeya S."/>
            <person name="Fitzgerald M."/>
            <person name="Abouelleil A."/>
            <person name="Alvarado L."/>
            <person name="Chapman S.B."/>
            <person name="Gainer-Dewar J."/>
            <person name="Goldberg J."/>
            <person name="Griggs A."/>
            <person name="Gujja S."/>
            <person name="Hansen M."/>
            <person name="Howarth C."/>
            <person name="Imamovic A."/>
            <person name="Ireland A."/>
            <person name="Larimer J."/>
            <person name="McCowan C."/>
            <person name="Murphy C."/>
            <person name="Pearson M."/>
            <person name="Poon T.W."/>
            <person name="Priest M."/>
            <person name="Roberts A."/>
            <person name="Saif S."/>
            <person name="Shea T."/>
            <person name="Sykes S."/>
            <person name="Wortman J."/>
            <person name="Nusbaum C."/>
            <person name="Birren B."/>
        </authorList>
    </citation>
    <scope>NUCLEOTIDE SEQUENCE [LARGE SCALE GENOMIC DNA]</scope>
    <source>
        <strain evidence="7">NJM9701</strain>
    </source>
</reference>
<sequence length="956" mass="107103">MMLFGGNLSGIKPVVVAQDMSKDASIGLPSASGAAVPSPGEITPHADLIARLTDQEQRLLDELERTRWKLTTEWKLKADDMREKGIVVDLHLPLDKVPPCKTNASNRGSRNQEDQQQPKLTRHKENAASLRRRRSESRSSDTLAPQTSSPAITVLRHSFDILPILTTTGDTPFEVGLDKPDGVHVLPVFKLPPVTTAAKPLPAAGPATLLTSAAEPRRTFNVPTTALPLSTVAGLTASDKEEAMRVLGLSSDEIDEIESANVGDAITMSSMASPLLSPPSKGPTKGKHSDHAKGGKASHSTLMTTHPADSMRDELHQALRNVQTYTALVKQDIALVQKICPVHTIRGNRFVQKWGLDKLNTVCTQLLYARIFAAFDRWRFVAAWTKQQEARQALMHFKGTKKLDLYFRNWTKRRMAAAWNQWMSLLAAEHAAYQAALELDAANTLQRSWRAFTKRRMYTFIRSQQREKRRNNAARKIQALCRGQLAKQTAKTLMRNILQARAATTIQARMRGVLTRTSLVEAKRLQRHAKAARTLQCMYRGRLARKRMELLKQANVRRKAATIIQRRYRGRLRNAKQIRQMIERERRRQAIKIQSLARGVQGRAEVVRVKERRAKHVQKQHRSAMRIQAVYRGHRSRIGTSLQLASKRETLRQRTEAATTIQTLFRGRKAKQTVLAHKVARMNDMVANARVWGQFWSDDANAYFFYHSQTGEAIWEPPDVGYTKPDGQLVLRDGSVIPDPAQAVPAAAGGDKPSEGDPVDPEDVKCVECDENDATRRCAQCEDVFCDSCYDKTHSTGKRAQHTWTAMGPIKCVECEKMKATRWCDQCCDPYCLGCFAIIHAKGNKALHTWKDMPKHGTAHAAPTVEDSQTYDEFVASNEYNYVNEGLAHPDEYDATGGEYDPNAVEASWENDEAIDAYDVGQQEVPAASDWVAAVDDVSGELYYYNTVTGETQWAQ</sequence>
<dbReference type="RefSeq" id="XP_008861709.1">
    <property type="nucleotide sequence ID" value="XM_008863487.1"/>
</dbReference>
<protein>
    <recommendedName>
        <fullName evidence="6">WW domain-containing protein</fullName>
    </recommendedName>
</protein>
<feature type="domain" description="WW" evidence="6">
    <location>
        <begin position="925"/>
        <end position="956"/>
    </location>
</feature>
<evidence type="ECO:0000256" key="5">
    <source>
        <dbReference type="SAM" id="MobiDB-lite"/>
    </source>
</evidence>
<dbReference type="PANTHER" id="PTHR22706">
    <property type="entry name" value="ASSEMBLY FACTOR FOR SPINDLE MICROTUBULES"/>
    <property type="match status" value="1"/>
</dbReference>
<feature type="region of interest" description="Disordered" evidence="5">
    <location>
        <begin position="740"/>
        <end position="761"/>
    </location>
</feature>
<evidence type="ECO:0000256" key="4">
    <source>
        <dbReference type="ARBA" id="ARBA00022860"/>
    </source>
</evidence>
<keyword evidence="4" id="KW-0112">Calmodulin-binding</keyword>
<feature type="region of interest" description="Disordered" evidence="5">
    <location>
        <begin position="270"/>
        <end position="303"/>
    </location>
</feature>
<proteinExistence type="predicted"/>
<dbReference type="InterPro" id="IPR001202">
    <property type="entry name" value="WW_dom"/>
</dbReference>
<dbReference type="InterPro" id="IPR000048">
    <property type="entry name" value="IQ_motif_EF-hand-BS"/>
</dbReference>
<dbReference type="Gene3D" id="1.20.5.190">
    <property type="match status" value="3"/>
</dbReference>